<organism evidence="2 3">
    <name type="scientific">Sporormia fimetaria CBS 119925</name>
    <dbReference type="NCBI Taxonomy" id="1340428"/>
    <lineage>
        <taxon>Eukaryota</taxon>
        <taxon>Fungi</taxon>
        <taxon>Dikarya</taxon>
        <taxon>Ascomycota</taxon>
        <taxon>Pezizomycotina</taxon>
        <taxon>Dothideomycetes</taxon>
        <taxon>Pleosporomycetidae</taxon>
        <taxon>Pleosporales</taxon>
        <taxon>Sporormiaceae</taxon>
        <taxon>Sporormia</taxon>
    </lineage>
</organism>
<sequence>MSAEERVEFELDMLACSIAEAFTTGYYYALEKDRTSIAEFYCPKLAASDSTIPFIAWNGSVYNDGIEFQNYFEMLTHTHYDLEALDCNILNPKLVDAAAVRGGTADDAKDLDRRMAVQVVATGSVRLEEPLKGPIREFSETFVLVPNPERLPSAKPTFEKGWQKEWLIQTQNFRFTEWGANEVGGGNAIPKEVVMKTNGVTEGRNKGIAQQFAAAGLLGKGKARA</sequence>
<reference evidence="2" key="1">
    <citation type="journal article" date="2020" name="Stud. Mycol.">
        <title>101 Dothideomycetes genomes: a test case for predicting lifestyles and emergence of pathogens.</title>
        <authorList>
            <person name="Haridas S."/>
            <person name="Albert R."/>
            <person name="Binder M."/>
            <person name="Bloem J."/>
            <person name="Labutti K."/>
            <person name="Salamov A."/>
            <person name="Andreopoulos B."/>
            <person name="Baker S."/>
            <person name="Barry K."/>
            <person name="Bills G."/>
            <person name="Bluhm B."/>
            <person name="Cannon C."/>
            <person name="Castanera R."/>
            <person name="Culley D."/>
            <person name="Daum C."/>
            <person name="Ezra D."/>
            <person name="Gonzalez J."/>
            <person name="Henrissat B."/>
            <person name="Kuo A."/>
            <person name="Liang C."/>
            <person name="Lipzen A."/>
            <person name="Lutzoni F."/>
            <person name="Magnuson J."/>
            <person name="Mondo S."/>
            <person name="Nolan M."/>
            <person name="Ohm R."/>
            <person name="Pangilinan J."/>
            <person name="Park H.-J."/>
            <person name="Ramirez L."/>
            <person name="Alfaro M."/>
            <person name="Sun H."/>
            <person name="Tritt A."/>
            <person name="Yoshinaga Y."/>
            <person name="Zwiers L.-H."/>
            <person name="Turgeon B."/>
            <person name="Goodwin S."/>
            <person name="Spatafora J."/>
            <person name="Crous P."/>
            <person name="Grigoriev I."/>
        </authorList>
    </citation>
    <scope>NUCLEOTIDE SEQUENCE</scope>
    <source>
        <strain evidence="2">CBS 119925</strain>
    </source>
</reference>
<name>A0A6A6VFH2_9PLEO</name>
<proteinExistence type="predicted"/>
<evidence type="ECO:0000313" key="2">
    <source>
        <dbReference type="EMBL" id="KAF2749305.1"/>
    </source>
</evidence>
<gene>
    <name evidence="2" type="ORF">M011DRAFT_475409</name>
</gene>
<keyword evidence="3" id="KW-1185">Reference proteome</keyword>
<dbReference type="SUPFAM" id="SSF54427">
    <property type="entry name" value="NTF2-like"/>
    <property type="match status" value="1"/>
</dbReference>
<evidence type="ECO:0000313" key="3">
    <source>
        <dbReference type="Proteomes" id="UP000799440"/>
    </source>
</evidence>
<accession>A0A6A6VFH2</accession>
<dbReference type="EMBL" id="MU006566">
    <property type="protein sequence ID" value="KAF2749305.1"/>
    <property type="molecule type" value="Genomic_DNA"/>
</dbReference>
<dbReference type="OrthoDB" id="25408at2759"/>
<evidence type="ECO:0000259" key="1">
    <source>
        <dbReference type="PROSITE" id="PS50177"/>
    </source>
</evidence>
<dbReference type="Proteomes" id="UP000799440">
    <property type="component" value="Unassembled WGS sequence"/>
</dbReference>
<dbReference type="Gene3D" id="3.10.450.50">
    <property type="match status" value="1"/>
</dbReference>
<dbReference type="InterPro" id="IPR018222">
    <property type="entry name" value="Nuclear_transport_factor_2_euk"/>
</dbReference>
<dbReference type="InterPro" id="IPR032710">
    <property type="entry name" value="NTF2-like_dom_sf"/>
</dbReference>
<dbReference type="AlphaFoldDB" id="A0A6A6VFH2"/>
<feature type="domain" description="NTF2" evidence="1">
    <location>
        <begin position="18"/>
        <end position="175"/>
    </location>
</feature>
<protein>
    <recommendedName>
        <fullName evidence="1">NTF2 domain-containing protein</fullName>
    </recommendedName>
</protein>
<dbReference type="PROSITE" id="PS50177">
    <property type="entry name" value="NTF2_DOMAIN"/>
    <property type="match status" value="1"/>
</dbReference>